<dbReference type="AlphaFoldDB" id="A0A0F9VEV1"/>
<evidence type="ECO:0000313" key="2">
    <source>
        <dbReference type="EMBL" id="KKN98282.1"/>
    </source>
</evidence>
<organism evidence="2">
    <name type="scientific">marine sediment metagenome</name>
    <dbReference type="NCBI Taxonomy" id="412755"/>
    <lineage>
        <taxon>unclassified sequences</taxon>
        <taxon>metagenomes</taxon>
        <taxon>ecological metagenomes</taxon>
    </lineage>
</organism>
<dbReference type="SUPFAM" id="SSF55729">
    <property type="entry name" value="Acyl-CoA N-acyltransferases (Nat)"/>
    <property type="match status" value="1"/>
</dbReference>
<dbReference type="Gene3D" id="3.40.630.30">
    <property type="match status" value="1"/>
</dbReference>
<dbReference type="PANTHER" id="PTHR43415">
    <property type="entry name" value="SPERMIDINE N(1)-ACETYLTRANSFERASE"/>
    <property type="match status" value="1"/>
</dbReference>
<feature type="domain" description="N-acetyltransferase" evidence="1">
    <location>
        <begin position="9"/>
        <end position="174"/>
    </location>
</feature>
<dbReference type="InterPro" id="IPR000182">
    <property type="entry name" value="GNAT_dom"/>
</dbReference>
<evidence type="ECO:0000259" key="1">
    <source>
        <dbReference type="PROSITE" id="PS51186"/>
    </source>
</evidence>
<protein>
    <recommendedName>
        <fullName evidence="1">N-acetyltransferase domain-containing protein</fullName>
    </recommendedName>
</protein>
<name>A0A0F9VEV1_9ZZZZ</name>
<sequence>MVTLKGKQVYLRALEQNDLNFLYELENNTEVWEVSGTITPFSKDVLQLYLDNAHRDIYDVKQLRLVICTNEHKPVGLIDVFDFDPNHRRAGIGIIILDESQRNKGIGAEAITLLCDYLFDVLGLKQIYANILEENAPSLHLFKKLNFVAVGVKKDWVRFKNTYKNELLLQKINN</sequence>
<reference evidence="2" key="1">
    <citation type="journal article" date="2015" name="Nature">
        <title>Complex archaea that bridge the gap between prokaryotes and eukaryotes.</title>
        <authorList>
            <person name="Spang A."/>
            <person name="Saw J.H."/>
            <person name="Jorgensen S.L."/>
            <person name="Zaremba-Niedzwiedzka K."/>
            <person name="Martijn J."/>
            <person name="Lind A.E."/>
            <person name="van Eijk R."/>
            <person name="Schleper C."/>
            <person name="Guy L."/>
            <person name="Ettema T.J."/>
        </authorList>
    </citation>
    <scope>NUCLEOTIDE SEQUENCE</scope>
</reference>
<dbReference type="Pfam" id="PF13302">
    <property type="entry name" value="Acetyltransf_3"/>
    <property type="match status" value="1"/>
</dbReference>
<dbReference type="CDD" id="cd04301">
    <property type="entry name" value="NAT_SF"/>
    <property type="match status" value="1"/>
</dbReference>
<dbReference type="PANTHER" id="PTHR43415:SF3">
    <property type="entry name" value="GNAT-FAMILY ACETYLTRANSFERASE"/>
    <property type="match status" value="1"/>
</dbReference>
<dbReference type="PROSITE" id="PS51186">
    <property type="entry name" value="GNAT"/>
    <property type="match status" value="1"/>
</dbReference>
<dbReference type="InterPro" id="IPR016181">
    <property type="entry name" value="Acyl_CoA_acyltransferase"/>
</dbReference>
<comment type="caution">
    <text evidence="2">The sequence shown here is derived from an EMBL/GenBank/DDBJ whole genome shotgun (WGS) entry which is preliminary data.</text>
</comment>
<dbReference type="GO" id="GO:0016747">
    <property type="term" value="F:acyltransferase activity, transferring groups other than amino-acyl groups"/>
    <property type="evidence" value="ECO:0007669"/>
    <property type="project" value="InterPro"/>
</dbReference>
<proteinExistence type="predicted"/>
<gene>
    <name evidence="2" type="ORF">LCGC14_0148160</name>
</gene>
<accession>A0A0F9VEV1</accession>
<dbReference type="EMBL" id="LAZR01000052">
    <property type="protein sequence ID" value="KKN98282.1"/>
    <property type="molecule type" value="Genomic_DNA"/>
</dbReference>